<dbReference type="RefSeq" id="WP_002704953.1">
    <property type="nucleotide sequence ID" value="NZ_AGRW01000049.1"/>
</dbReference>
<evidence type="ECO:0000313" key="3">
    <source>
        <dbReference type="Proteomes" id="UP000003571"/>
    </source>
</evidence>
<comment type="caution">
    <text evidence="2">The sequence shown here is derived from an EMBL/GenBank/DDBJ whole genome shotgun (WGS) entry which is preliminary data.</text>
</comment>
<reference evidence="2 3" key="1">
    <citation type="submission" date="2011-09" db="EMBL/GenBank/DDBJ databases">
        <title>The draft genome of Treponema saccharophilum DSM 2985.</title>
        <authorList>
            <consortium name="US DOE Joint Genome Institute (JGI-PGF)"/>
            <person name="Lucas S."/>
            <person name="Copeland A."/>
            <person name="Lapidus A."/>
            <person name="Glavina del Rio T."/>
            <person name="Dalin E."/>
            <person name="Tice H."/>
            <person name="Bruce D."/>
            <person name="Goodwin L."/>
            <person name="Pitluck S."/>
            <person name="Peters L."/>
            <person name="Kyrpides N."/>
            <person name="Mavromatis K."/>
            <person name="Ivanova N."/>
            <person name="Markowitz V."/>
            <person name="Cheng J.-F."/>
            <person name="Hugenholtz P."/>
            <person name="Woyke T."/>
            <person name="Wu D."/>
            <person name="Gronow S."/>
            <person name="Wellnitz S."/>
            <person name="Brambilla E."/>
            <person name="Klenk H.-P."/>
            <person name="Eisen J.A."/>
        </authorList>
    </citation>
    <scope>NUCLEOTIDE SEQUENCE [LARGE SCALE GENOMIC DNA]</scope>
    <source>
        <strain evidence="2 3">DSM 2985</strain>
    </source>
</reference>
<sequence length="149" mass="17498">MFKKAFSIIALFLAISSAAVFAAKPKTKAYSADDENYTWYEFDANALGHKYHFYAFKTDEQRDNRVQQILNKNGWGMNPKETITEYFNFESGEKTILFDEELKPEMKEKGYKYACTIYKRTTKSETTIYLLSFLYDKETDVLTVQKSYK</sequence>
<organism evidence="2 3">
    <name type="scientific">Treponema saccharophilum DSM 2985</name>
    <dbReference type="NCBI Taxonomy" id="907348"/>
    <lineage>
        <taxon>Bacteria</taxon>
        <taxon>Pseudomonadati</taxon>
        <taxon>Spirochaetota</taxon>
        <taxon>Spirochaetia</taxon>
        <taxon>Spirochaetales</taxon>
        <taxon>Treponemataceae</taxon>
        <taxon>Treponema</taxon>
    </lineage>
</organism>
<dbReference type="Proteomes" id="UP000003571">
    <property type="component" value="Unassembled WGS sequence"/>
</dbReference>
<feature type="signal peptide" evidence="1">
    <location>
        <begin position="1"/>
        <end position="22"/>
    </location>
</feature>
<protein>
    <submittedName>
        <fullName evidence="2">Uncharacterized protein</fullName>
    </submittedName>
</protein>
<proteinExistence type="predicted"/>
<evidence type="ECO:0000313" key="2">
    <source>
        <dbReference type="EMBL" id="EIC01600.1"/>
    </source>
</evidence>
<dbReference type="AlphaFoldDB" id="H7ELQ9"/>
<evidence type="ECO:0000256" key="1">
    <source>
        <dbReference type="SAM" id="SignalP"/>
    </source>
</evidence>
<keyword evidence="1" id="KW-0732">Signal</keyword>
<dbReference type="STRING" id="907348.TresaDRAFT_1209"/>
<gene>
    <name evidence="2" type="ORF">TresaDRAFT_1209</name>
</gene>
<accession>H7ELQ9</accession>
<feature type="chain" id="PRO_5003608770" evidence="1">
    <location>
        <begin position="23"/>
        <end position="149"/>
    </location>
</feature>
<dbReference type="PATRIC" id="fig|907348.3.peg.1852"/>
<name>H7ELQ9_9SPIR</name>
<keyword evidence="3" id="KW-1185">Reference proteome</keyword>
<dbReference type="EMBL" id="AGRW01000049">
    <property type="protein sequence ID" value="EIC01600.1"/>
    <property type="molecule type" value="Genomic_DNA"/>
</dbReference>